<dbReference type="HAMAP" id="MF_01032">
    <property type="entry name" value="LeuD_type2"/>
    <property type="match status" value="1"/>
</dbReference>
<dbReference type="PANTHER" id="PTHR43345:SF2">
    <property type="entry name" value="3-ISOPROPYLMALATE DEHYDRATASE SMALL SUBUNIT 1"/>
    <property type="match status" value="1"/>
</dbReference>
<dbReference type="AlphaFoldDB" id="A0A3B0QSK0"/>
<gene>
    <name evidence="4" type="ORF">MNBD_DELTA01-1032</name>
</gene>
<dbReference type="Gene3D" id="3.20.19.10">
    <property type="entry name" value="Aconitase, domain 4"/>
    <property type="match status" value="1"/>
</dbReference>
<dbReference type="InterPro" id="IPR050075">
    <property type="entry name" value="LeuD"/>
</dbReference>
<dbReference type="InterPro" id="IPR000573">
    <property type="entry name" value="AconitaseA/IPMdHydase_ssu_swvl"/>
</dbReference>
<protein>
    <submittedName>
        <fullName evidence="4">3-isopropylmalate dehydratase small subunit</fullName>
        <ecNumber evidence="4">4.2.1.33</ecNumber>
    </submittedName>
</protein>
<dbReference type="EC" id="4.2.1.33" evidence="4"/>
<evidence type="ECO:0000259" key="3">
    <source>
        <dbReference type="Pfam" id="PF00694"/>
    </source>
</evidence>
<dbReference type="CDD" id="cd01577">
    <property type="entry name" value="IPMI_Swivel"/>
    <property type="match status" value="1"/>
</dbReference>
<dbReference type="NCBIfam" id="TIGR02084">
    <property type="entry name" value="leud"/>
    <property type="match status" value="1"/>
</dbReference>
<dbReference type="Pfam" id="PF00694">
    <property type="entry name" value="Aconitase_C"/>
    <property type="match status" value="1"/>
</dbReference>
<sequence>MKVKGSVWKFGADVDTDRIIPARYLNTSDPKELAKYCMEDADPKFSKHVEKGDIIMADKNFGCGSSREHAPISIKASGVSCVIAKSFARIFYRNSFNMGLPILECAEAVDGTKAGDKVEVDMGKGEVYNITRKKTYQARPVPPFMQELVGAGGLMKWIKKRGKV</sequence>
<dbReference type="NCBIfam" id="TIGR02087">
    <property type="entry name" value="LEUD_arch"/>
    <property type="match status" value="1"/>
</dbReference>
<accession>A0A3B0QSK0</accession>
<evidence type="ECO:0000256" key="2">
    <source>
        <dbReference type="ARBA" id="ARBA00023239"/>
    </source>
</evidence>
<dbReference type="InterPro" id="IPR011827">
    <property type="entry name" value="LeuD_type2/HacB/DmdB"/>
</dbReference>
<name>A0A3B0QSK0_9ZZZZ</name>
<keyword evidence="2 4" id="KW-0456">Lyase</keyword>
<evidence type="ECO:0000313" key="4">
    <source>
        <dbReference type="EMBL" id="VAV84390.1"/>
    </source>
</evidence>
<comment type="similarity">
    <text evidence="1">Belongs to the LeuD family. LeuD type 2 subfamily.</text>
</comment>
<dbReference type="FunFam" id="3.20.19.10:FF:000007">
    <property type="entry name" value="Isopropylmalate/citramalate isomerase small subunit"/>
    <property type="match status" value="1"/>
</dbReference>
<dbReference type="EMBL" id="UOEA01000067">
    <property type="protein sequence ID" value="VAV84390.1"/>
    <property type="molecule type" value="Genomic_DNA"/>
</dbReference>
<dbReference type="InterPro" id="IPR011824">
    <property type="entry name" value="LeuD/DmdB_bac"/>
</dbReference>
<proteinExistence type="inferred from homology"/>
<feature type="domain" description="Aconitase A/isopropylmalate dehydratase small subunit swivel" evidence="3">
    <location>
        <begin position="36"/>
        <end position="104"/>
    </location>
</feature>
<dbReference type="PANTHER" id="PTHR43345">
    <property type="entry name" value="3-ISOPROPYLMALATE DEHYDRATASE SMALL SUBUNIT 2-RELATED-RELATED"/>
    <property type="match status" value="1"/>
</dbReference>
<organism evidence="4">
    <name type="scientific">hydrothermal vent metagenome</name>
    <dbReference type="NCBI Taxonomy" id="652676"/>
    <lineage>
        <taxon>unclassified sequences</taxon>
        <taxon>metagenomes</taxon>
        <taxon>ecological metagenomes</taxon>
    </lineage>
</organism>
<dbReference type="SUPFAM" id="SSF52016">
    <property type="entry name" value="LeuD/IlvD-like"/>
    <property type="match status" value="1"/>
</dbReference>
<dbReference type="InterPro" id="IPR015928">
    <property type="entry name" value="Aconitase/3IPM_dehydase_swvl"/>
</dbReference>
<reference evidence="4" key="1">
    <citation type="submission" date="2018-06" db="EMBL/GenBank/DDBJ databases">
        <authorList>
            <person name="Zhirakovskaya E."/>
        </authorList>
    </citation>
    <scope>NUCLEOTIDE SEQUENCE</scope>
</reference>
<evidence type="ECO:0000256" key="1">
    <source>
        <dbReference type="ARBA" id="ARBA00009869"/>
    </source>
</evidence>
<dbReference type="InterPro" id="IPR033940">
    <property type="entry name" value="IPMI_Swivel"/>
</dbReference>
<dbReference type="GO" id="GO:0003861">
    <property type="term" value="F:3-isopropylmalate dehydratase activity"/>
    <property type="evidence" value="ECO:0007669"/>
    <property type="project" value="UniProtKB-EC"/>
</dbReference>